<comment type="caution">
    <text evidence="1">The sequence shown here is derived from an EMBL/GenBank/DDBJ whole genome shotgun (WGS) entry which is preliminary data.</text>
</comment>
<dbReference type="EMBL" id="AFNW01000295">
    <property type="protein sequence ID" value="EKJ71075.1"/>
    <property type="molecule type" value="Genomic_DNA"/>
</dbReference>
<sequence>MLILKRQHFGQNSGLNCRLSYCPRVDR</sequence>
<accession>K3VYQ8</accession>
<gene>
    <name evidence="1" type="ORF">FPSE_08739</name>
</gene>
<protein>
    <submittedName>
        <fullName evidence="1">Uncharacterized protein</fullName>
    </submittedName>
</protein>
<dbReference type="Proteomes" id="UP000007978">
    <property type="component" value="Chromosome 2"/>
</dbReference>
<dbReference type="GeneID" id="20367357"/>
<name>K3VYQ8_FUSPC</name>
<evidence type="ECO:0000313" key="2">
    <source>
        <dbReference type="Proteomes" id="UP000007978"/>
    </source>
</evidence>
<dbReference type="RefSeq" id="XP_061844434.1">
    <property type="nucleotide sequence ID" value="XM_061988453.1"/>
</dbReference>
<proteinExistence type="predicted"/>
<dbReference type="AlphaFoldDB" id="K3VYQ8"/>
<dbReference type="HOGENOM" id="CLU_3415223_0_0_1"/>
<reference evidence="1 2" key="1">
    <citation type="journal article" date="2012" name="PLoS Pathog.">
        <title>Comparative pathogenomics reveals horizontally acquired novel virulence genes in fungi infecting cereal hosts.</title>
        <authorList>
            <person name="Gardiner D.M."/>
            <person name="McDonald M.C."/>
            <person name="Covarelli L."/>
            <person name="Solomon P.S."/>
            <person name="Rusu A.G."/>
            <person name="Marshall M."/>
            <person name="Kazan K."/>
            <person name="Chakraborty S."/>
            <person name="McDonald B.A."/>
            <person name="Manners J.M."/>
        </authorList>
    </citation>
    <scope>NUCLEOTIDE SEQUENCE [LARGE SCALE GENOMIC DNA]</scope>
    <source>
        <strain evidence="1 2">CS3096</strain>
    </source>
</reference>
<keyword evidence="2" id="KW-1185">Reference proteome</keyword>
<organism evidence="1 2">
    <name type="scientific">Fusarium pseudograminearum (strain CS3096)</name>
    <name type="common">Wheat and barley crown-rot fungus</name>
    <dbReference type="NCBI Taxonomy" id="1028729"/>
    <lineage>
        <taxon>Eukaryota</taxon>
        <taxon>Fungi</taxon>
        <taxon>Dikarya</taxon>
        <taxon>Ascomycota</taxon>
        <taxon>Pezizomycotina</taxon>
        <taxon>Sordariomycetes</taxon>
        <taxon>Hypocreomycetidae</taxon>
        <taxon>Hypocreales</taxon>
        <taxon>Nectriaceae</taxon>
        <taxon>Fusarium</taxon>
    </lineage>
</organism>
<evidence type="ECO:0000313" key="1">
    <source>
        <dbReference type="EMBL" id="EKJ71075.1"/>
    </source>
</evidence>